<protein>
    <recommendedName>
        <fullName evidence="5">Acid protease</fullName>
    </recommendedName>
</protein>
<comment type="caution">
    <text evidence="3">The sequence shown here is derived from an EMBL/GenBank/DDBJ whole genome shotgun (WGS) entry which is preliminary data.</text>
</comment>
<proteinExistence type="predicted"/>
<reference evidence="3" key="1">
    <citation type="journal article" date="2023" name="BMC Genomics">
        <title>Chromosome-level genome assemblies of Cutaneotrichosporon spp. (Trichosporonales, Basidiomycota) reveal imbalanced evolution between nucleotide sequences and chromosome synteny.</title>
        <authorList>
            <person name="Kobayashi Y."/>
            <person name="Kayamori A."/>
            <person name="Aoki K."/>
            <person name="Shiwa Y."/>
            <person name="Matsutani M."/>
            <person name="Fujita N."/>
            <person name="Sugita T."/>
            <person name="Iwasaki W."/>
            <person name="Tanaka N."/>
            <person name="Takashima M."/>
        </authorList>
    </citation>
    <scope>NUCLEOTIDE SEQUENCE</scope>
    <source>
        <strain evidence="3">HIS016</strain>
    </source>
</reference>
<organism evidence="3 4">
    <name type="scientific">Cutaneotrichosporon spelunceum</name>
    <dbReference type="NCBI Taxonomy" id="1672016"/>
    <lineage>
        <taxon>Eukaryota</taxon>
        <taxon>Fungi</taxon>
        <taxon>Dikarya</taxon>
        <taxon>Basidiomycota</taxon>
        <taxon>Agaricomycotina</taxon>
        <taxon>Tremellomycetes</taxon>
        <taxon>Trichosporonales</taxon>
        <taxon>Trichosporonaceae</taxon>
        <taxon>Cutaneotrichosporon</taxon>
    </lineage>
</organism>
<name>A0AAD3YDB0_9TREE</name>
<dbReference type="SUPFAM" id="SSF50630">
    <property type="entry name" value="Acid proteases"/>
    <property type="match status" value="1"/>
</dbReference>
<dbReference type="Gene3D" id="2.40.70.10">
    <property type="entry name" value="Acid Proteases"/>
    <property type="match status" value="1"/>
</dbReference>
<dbReference type="AlphaFoldDB" id="A0AAD3YDB0"/>
<keyword evidence="4" id="KW-1185">Reference proteome</keyword>
<evidence type="ECO:0000256" key="1">
    <source>
        <dbReference type="SAM" id="MobiDB-lite"/>
    </source>
</evidence>
<evidence type="ECO:0000313" key="3">
    <source>
        <dbReference type="EMBL" id="GMK57983.1"/>
    </source>
</evidence>
<evidence type="ECO:0000256" key="2">
    <source>
        <dbReference type="SAM" id="SignalP"/>
    </source>
</evidence>
<evidence type="ECO:0008006" key="5">
    <source>
        <dbReference type="Google" id="ProtNLM"/>
    </source>
</evidence>
<gene>
    <name evidence="3" type="ORF">CspeluHIS016_0500150</name>
</gene>
<feature type="region of interest" description="Disordered" evidence="1">
    <location>
        <begin position="326"/>
        <end position="347"/>
    </location>
</feature>
<feature type="compositionally biased region" description="Polar residues" evidence="1">
    <location>
        <begin position="338"/>
        <end position="347"/>
    </location>
</feature>
<feature type="chain" id="PRO_5042209369" description="Acid protease" evidence="2">
    <location>
        <begin position="16"/>
        <end position="407"/>
    </location>
</feature>
<feature type="signal peptide" evidence="2">
    <location>
        <begin position="1"/>
        <end position="15"/>
    </location>
</feature>
<accession>A0AAD3YDB0</accession>
<dbReference type="Proteomes" id="UP001222932">
    <property type="component" value="Unassembled WGS sequence"/>
</dbReference>
<reference evidence="3" key="2">
    <citation type="submission" date="2023-06" db="EMBL/GenBank/DDBJ databases">
        <authorList>
            <person name="Kobayashi Y."/>
            <person name="Kayamori A."/>
            <person name="Aoki K."/>
            <person name="Shiwa Y."/>
            <person name="Fujita N."/>
            <person name="Sugita T."/>
            <person name="Iwasaki W."/>
            <person name="Tanaka N."/>
            <person name="Takashima M."/>
        </authorList>
    </citation>
    <scope>NUCLEOTIDE SEQUENCE</scope>
    <source>
        <strain evidence="3">HIS016</strain>
    </source>
</reference>
<keyword evidence="2" id="KW-0732">Signal</keyword>
<evidence type="ECO:0000313" key="4">
    <source>
        <dbReference type="Proteomes" id="UP001222932"/>
    </source>
</evidence>
<sequence length="407" mass="42816">MRPTLALALLAPALAWPVTLPLVRLKRTSSHSQSLTPLETGFGVSLKLGNQDVSVYLTLAEGNGLTVFGSFSNDTCFFQPGLSPTFDRRGTLGCPFDLAFDELKFGGVCLTTAFAYADAHYAPRGLRAPDRLPLPRPGPLVGFTVSSSSSPCLPAGHLLRRDGGSASFGSDAERIDTQYNGYNNGARARLLVNAIPVNVPDVLGRQGRGLHLNSRNSSGSRSDVLTRPELASNVLQIVPPLAEAMFKLVPGAVAVEWSPASALSARSNSDSNRADASAAVEASTGVRPLEHGGSYAVPCDTNATITLEFGGVDYPLGPGQWVVPNAPSPREENKGAASLSSLSSRTGNGCEMCRTRVFVPMSGSPDAYADDTGPTPDIILGAPFLETVYTTLSYGEQPMLGFAKLCQ</sequence>
<dbReference type="EMBL" id="BTCM01000005">
    <property type="protein sequence ID" value="GMK57983.1"/>
    <property type="molecule type" value="Genomic_DNA"/>
</dbReference>
<dbReference type="InterPro" id="IPR021109">
    <property type="entry name" value="Peptidase_aspartic_dom_sf"/>
</dbReference>